<gene>
    <name evidence="13" type="ORF">EV03_1813</name>
</gene>
<comment type="caution">
    <text evidence="13">The sequence shown here is derived from an EMBL/GenBank/DDBJ whole genome shotgun (WGS) entry which is preliminary data.</text>
</comment>
<dbReference type="Gene3D" id="1.10.1370.10">
    <property type="entry name" value="Neurolysin, domain 3"/>
    <property type="match status" value="1"/>
</dbReference>
<dbReference type="FunFam" id="3.40.390.10:FF:000009">
    <property type="entry name" value="Oligopeptidase A"/>
    <property type="match status" value="1"/>
</dbReference>
<dbReference type="Gene3D" id="1.10.1370.40">
    <property type="match status" value="1"/>
</dbReference>
<dbReference type="GO" id="GO:0046872">
    <property type="term" value="F:metal ion binding"/>
    <property type="evidence" value="ECO:0007669"/>
    <property type="project" value="UniProtKB-UniRule"/>
</dbReference>
<keyword evidence="10" id="KW-0175">Coiled coil</keyword>
<dbReference type="GO" id="GO:0004222">
    <property type="term" value="F:metalloendopeptidase activity"/>
    <property type="evidence" value="ECO:0007669"/>
    <property type="project" value="UniProtKB-EC"/>
</dbReference>
<dbReference type="PANTHER" id="PTHR11804:SF83">
    <property type="entry name" value="LD37516P"/>
    <property type="match status" value="1"/>
</dbReference>
<dbReference type="PANTHER" id="PTHR11804">
    <property type="entry name" value="PROTEASE M3 THIMET OLIGOPEPTIDASE-RELATED"/>
    <property type="match status" value="1"/>
</dbReference>
<accession>A0A0A2C3F1</accession>
<comment type="catalytic activity">
    <reaction evidence="7">
        <text>Hydrolysis of oligopeptides, with broad specificity. Gly or Ala commonly occur as P1 or P1' residues, but more distant residues are also important, as is shown by the fact that Z-Gly-Pro-Gly-|-Gly-Pro-Ala is cleaved, but not Z-(Gly)(5).</text>
        <dbReference type="EC" id="3.4.24.70"/>
    </reaction>
</comment>
<dbReference type="GO" id="GO:0006518">
    <property type="term" value="P:peptide metabolic process"/>
    <property type="evidence" value="ECO:0007669"/>
    <property type="project" value="TreeGrafter"/>
</dbReference>
<evidence type="ECO:0000313" key="14">
    <source>
        <dbReference type="Proteomes" id="UP000030392"/>
    </source>
</evidence>
<evidence type="ECO:0000256" key="3">
    <source>
        <dbReference type="ARBA" id="ARBA00022723"/>
    </source>
</evidence>
<evidence type="ECO:0000256" key="7">
    <source>
        <dbReference type="ARBA" id="ARBA00024603"/>
    </source>
</evidence>
<name>A0A0A2C3F1_PROMR</name>
<dbReference type="Pfam" id="PF19310">
    <property type="entry name" value="TOP_N"/>
    <property type="match status" value="1"/>
</dbReference>
<dbReference type="InterPro" id="IPR045666">
    <property type="entry name" value="OpdA_N"/>
</dbReference>
<evidence type="ECO:0000256" key="5">
    <source>
        <dbReference type="ARBA" id="ARBA00022833"/>
    </source>
</evidence>
<feature type="coiled-coil region" evidence="10">
    <location>
        <begin position="27"/>
        <end position="61"/>
    </location>
</feature>
<evidence type="ECO:0000259" key="12">
    <source>
        <dbReference type="Pfam" id="PF19310"/>
    </source>
</evidence>
<dbReference type="InterPro" id="IPR034005">
    <property type="entry name" value="M3A_DCP"/>
</dbReference>
<dbReference type="EC" id="3.4.24.70" evidence="8"/>
<comment type="similarity">
    <text evidence="1 9">Belongs to the peptidase M3 family.</text>
</comment>
<dbReference type="CDD" id="cd06456">
    <property type="entry name" value="M3A_DCP"/>
    <property type="match status" value="1"/>
</dbReference>
<proteinExistence type="inferred from homology"/>
<keyword evidence="5 9" id="KW-0862">Zinc</keyword>
<dbReference type="SUPFAM" id="SSF55486">
    <property type="entry name" value="Metalloproteases ('zincins'), catalytic domain"/>
    <property type="match status" value="1"/>
</dbReference>
<keyword evidence="2 9" id="KW-0645">Protease</keyword>
<dbReference type="InterPro" id="IPR024077">
    <property type="entry name" value="Neurolysin/TOP_dom2"/>
</dbReference>
<dbReference type="RefSeq" id="WP_036907040.1">
    <property type="nucleotide sequence ID" value="NZ_CP138967.1"/>
</dbReference>
<dbReference type="Proteomes" id="UP000030392">
    <property type="component" value="Unassembled WGS sequence"/>
</dbReference>
<evidence type="ECO:0000313" key="13">
    <source>
        <dbReference type="EMBL" id="KGG19430.1"/>
    </source>
</evidence>
<keyword evidence="4 9" id="KW-0378">Hydrolase</keyword>
<keyword evidence="3 9" id="KW-0479">Metal-binding</keyword>
<organism evidence="13 14">
    <name type="scientific">Prochlorococcus marinus str. PAC1</name>
    <dbReference type="NCBI Taxonomy" id="59924"/>
    <lineage>
        <taxon>Bacteria</taxon>
        <taxon>Bacillati</taxon>
        <taxon>Cyanobacteriota</taxon>
        <taxon>Cyanophyceae</taxon>
        <taxon>Synechococcales</taxon>
        <taxon>Prochlorococcaceae</taxon>
        <taxon>Prochlorococcus</taxon>
    </lineage>
</organism>
<sequence length="703" mass="80455">MTSIKPTALLKGEGLPDYDKITPNEITENIPKLIKELNEKLNKLEEQLEEQLQTKSSLSWEDVMPQLYEIGEKLRWSWGVVSHLNAVCNSTKLREVHSNQQPTIVRFSNQLAQNEVIFKALSNLKEHGNINDETQIRIIEAELITMKNKGIGLEADKKALFNSRSERLAELSTTFSNNVLDATKNWSLLLKNKSEVEGLPERALETLALAAKEAGDKDKEGNEPSASSGPWRVGLDLPRYIPIQTYAKDRRIREEVYRAFVSRASDGKINNKKIIEEILDLRNKQAQLLGYKNWCEISLATKMADNEEAVEMLLEELRLAAMPHAEKEIIHLLECAKRNGENEDFELSPWDISFWAEVLRKEKYDLDQEKLRPWFPLDQVLDGLFNLCKRLFEIDIEEVINTAPLWHEDVRFFDVKNIDGQKIASFYLDPFSRPATKRGGAWMDECLCRNQKTKEDIVLPVAYLVCNQTPPIANKPSLMSFEEVETLFHEFGHGLQHMLTTINYPQAAGINNVEWDAVELASQFMENWCLEDQTISEIAIHWKTKEPLPESEINKLRQSRTFNSGLATLRQIHFALTDLKLHSQWNEDLEISPDELRREIAKNTTVMDPIPEDQFLCAFSHIFAGGYAAGYYSYKWAEVLSSDAFAAFEEAGLANQDEVRKIGKKYRDSILSLGGSRSPNKVFKQFRGRLPSTEALIRHSGLN</sequence>
<evidence type="ECO:0000256" key="6">
    <source>
        <dbReference type="ARBA" id="ARBA00023049"/>
    </source>
</evidence>
<comment type="cofactor">
    <cofactor evidence="9">
        <name>Zn(2+)</name>
        <dbReference type="ChEBI" id="CHEBI:29105"/>
    </cofactor>
    <text evidence="9">Binds 1 zinc ion.</text>
</comment>
<dbReference type="Pfam" id="PF01432">
    <property type="entry name" value="Peptidase_M3"/>
    <property type="match status" value="1"/>
</dbReference>
<evidence type="ECO:0000256" key="4">
    <source>
        <dbReference type="ARBA" id="ARBA00022801"/>
    </source>
</evidence>
<dbReference type="AlphaFoldDB" id="A0A0A2C3F1"/>
<dbReference type="GO" id="GO:0005829">
    <property type="term" value="C:cytosol"/>
    <property type="evidence" value="ECO:0007669"/>
    <property type="project" value="UniProtKB-ARBA"/>
</dbReference>
<feature type="domain" description="Peptidase M3A/M3B catalytic" evidence="11">
    <location>
        <begin position="244"/>
        <end position="701"/>
    </location>
</feature>
<reference evidence="14" key="1">
    <citation type="journal article" date="2014" name="Sci. Data">
        <title>Genomes of diverse isolates of the marine cyanobacterium Prochlorococcus.</title>
        <authorList>
            <person name="Biller S."/>
            <person name="Berube P."/>
            <person name="Thompson J."/>
            <person name="Kelly L."/>
            <person name="Roggensack S."/>
            <person name="Awad L."/>
            <person name="Roache-Johnson K."/>
            <person name="Ding H."/>
            <person name="Giovannoni S.J."/>
            <person name="Moore L.R."/>
            <person name="Chisholm S.W."/>
        </authorList>
    </citation>
    <scope>NUCLEOTIDE SEQUENCE [LARGE SCALE GENOMIC DNA]</scope>
    <source>
        <strain evidence="14">PAC1</strain>
    </source>
</reference>
<evidence type="ECO:0000259" key="11">
    <source>
        <dbReference type="Pfam" id="PF01432"/>
    </source>
</evidence>
<evidence type="ECO:0000256" key="9">
    <source>
        <dbReference type="RuleBase" id="RU003435"/>
    </source>
</evidence>
<protein>
    <recommendedName>
        <fullName evidence="8">oligopeptidase A</fullName>
        <ecNumber evidence="8">3.4.24.70</ecNumber>
    </recommendedName>
</protein>
<evidence type="ECO:0000256" key="8">
    <source>
        <dbReference type="ARBA" id="ARBA00026100"/>
    </source>
</evidence>
<evidence type="ECO:0000256" key="2">
    <source>
        <dbReference type="ARBA" id="ARBA00022670"/>
    </source>
</evidence>
<dbReference type="Gene3D" id="3.40.390.10">
    <property type="entry name" value="Collagenase (Catalytic Domain)"/>
    <property type="match status" value="1"/>
</dbReference>
<keyword evidence="6 9" id="KW-0482">Metalloprotease</keyword>
<dbReference type="InterPro" id="IPR024079">
    <property type="entry name" value="MetalloPept_cat_dom_sf"/>
</dbReference>
<dbReference type="GO" id="GO:0006508">
    <property type="term" value="P:proteolysis"/>
    <property type="evidence" value="ECO:0007669"/>
    <property type="project" value="UniProtKB-KW"/>
</dbReference>
<dbReference type="EMBL" id="JNAX01000015">
    <property type="protein sequence ID" value="KGG19430.1"/>
    <property type="molecule type" value="Genomic_DNA"/>
</dbReference>
<evidence type="ECO:0000256" key="1">
    <source>
        <dbReference type="ARBA" id="ARBA00006040"/>
    </source>
</evidence>
<dbReference type="InterPro" id="IPR001567">
    <property type="entry name" value="Pept_M3A_M3B_dom"/>
</dbReference>
<feature type="domain" description="Oligopeptidase A N-terminal" evidence="12">
    <location>
        <begin position="32"/>
        <end position="158"/>
    </location>
</feature>
<evidence type="ECO:0000256" key="10">
    <source>
        <dbReference type="SAM" id="Coils"/>
    </source>
</evidence>
<dbReference type="InterPro" id="IPR045090">
    <property type="entry name" value="Pept_M3A_M3B"/>
</dbReference>